<dbReference type="SUPFAM" id="SSF52047">
    <property type="entry name" value="RNI-like"/>
    <property type="match status" value="2"/>
</dbReference>
<feature type="region of interest" description="Disordered" evidence="1">
    <location>
        <begin position="896"/>
        <end position="925"/>
    </location>
</feature>
<dbReference type="OrthoDB" id="10559585at2759"/>
<name>A0A409VS88_9AGAR</name>
<dbReference type="EMBL" id="NHTK01005992">
    <property type="protein sequence ID" value="PPQ69141.1"/>
    <property type="molecule type" value="Genomic_DNA"/>
</dbReference>
<feature type="compositionally biased region" description="Acidic residues" evidence="1">
    <location>
        <begin position="434"/>
        <end position="458"/>
    </location>
</feature>
<organism evidence="2 3">
    <name type="scientific">Panaeolus cyanescens</name>
    <dbReference type="NCBI Taxonomy" id="181874"/>
    <lineage>
        <taxon>Eukaryota</taxon>
        <taxon>Fungi</taxon>
        <taxon>Dikarya</taxon>
        <taxon>Basidiomycota</taxon>
        <taxon>Agaricomycotina</taxon>
        <taxon>Agaricomycetes</taxon>
        <taxon>Agaricomycetidae</taxon>
        <taxon>Agaricales</taxon>
        <taxon>Agaricineae</taxon>
        <taxon>Galeropsidaceae</taxon>
        <taxon>Panaeolus</taxon>
    </lineage>
</organism>
<feature type="compositionally biased region" description="Basic and acidic residues" evidence="1">
    <location>
        <begin position="896"/>
        <end position="906"/>
    </location>
</feature>
<feature type="region of interest" description="Disordered" evidence="1">
    <location>
        <begin position="421"/>
        <end position="458"/>
    </location>
</feature>
<dbReference type="Proteomes" id="UP000284842">
    <property type="component" value="Unassembled WGS sequence"/>
</dbReference>
<evidence type="ECO:0008006" key="4">
    <source>
        <dbReference type="Google" id="ProtNLM"/>
    </source>
</evidence>
<feature type="compositionally biased region" description="Acidic residues" evidence="1">
    <location>
        <begin position="912"/>
        <end position="925"/>
    </location>
</feature>
<evidence type="ECO:0000313" key="2">
    <source>
        <dbReference type="EMBL" id="PPQ69141.1"/>
    </source>
</evidence>
<dbReference type="InParanoid" id="A0A409VS88"/>
<evidence type="ECO:0000313" key="3">
    <source>
        <dbReference type="Proteomes" id="UP000284842"/>
    </source>
</evidence>
<accession>A0A409VS88</accession>
<proteinExistence type="predicted"/>
<evidence type="ECO:0000256" key="1">
    <source>
        <dbReference type="SAM" id="MobiDB-lite"/>
    </source>
</evidence>
<protein>
    <recommendedName>
        <fullName evidence="4">F-box domain-containing protein</fullName>
    </recommendedName>
</protein>
<keyword evidence="3" id="KW-1185">Reference proteome</keyword>
<gene>
    <name evidence="2" type="ORF">CVT24_000007</name>
</gene>
<comment type="caution">
    <text evidence="2">The sequence shown here is derived from an EMBL/GenBank/DDBJ whole genome shotgun (WGS) entry which is preliminary data.</text>
</comment>
<dbReference type="AlphaFoldDB" id="A0A409VS88"/>
<reference evidence="2 3" key="1">
    <citation type="journal article" date="2018" name="Evol. Lett.">
        <title>Horizontal gene cluster transfer increased hallucinogenic mushroom diversity.</title>
        <authorList>
            <person name="Reynolds H.T."/>
            <person name="Vijayakumar V."/>
            <person name="Gluck-Thaler E."/>
            <person name="Korotkin H.B."/>
            <person name="Matheny P.B."/>
            <person name="Slot J.C."/>
        </authorList>
    </citation>
    <scope>NUCLEOTIDE SEQUENCE [LARGE SCALE GENOMIC DNA]</scope>
    <source>
        <strain evidence="2 3">2629</strain>
    </source>
</reference>
<sequence length="1051" mass="120655">MSTSQAVTHGRGRAFPVEIFQKIIDAIPYDVSHKYITGWERQLLLKCALVCKDFLYFARPYLFWRVYVGSLANERERRDFRLAEVLKRNRYICSYLRDLSYDSSFRLSDAAEESEEELSIFLQLPNLQKLDVSCRIFPVNIPYSEMDPNLFNYRKILETYVPYGCLTTLTIFECSGLPLSLLLPSTTLKRLTLQRCEFSLDGLKLDGSQTPSFRLTHLILDSTREFPLSVLLNPRSCCELRYLNAHDLETPSNEPPVVWGTPADGVFTKLEKLIMDAQGGCGQLIEAASLGVGVSQMFPAVRTLTIRPWLSHFDGEDVIIYNNLFSRCSFPNLAEFYLEGSQFGADIFHLELSPCLEQCKDTLKKFSIRWDLGSVNITNPEFFIQAILPLLQNISASNVLEAIEFIIQIGFHSNWDAKRDKNVDQDQNDNVNQGEEDADGDNEEESDEGENDDREDEINDPDFEQWQAMEDLFLESSTRFPKLQSLKVFVQFKAIGDGTQKPERFITEYPQFDRFMTFAEMPLKKLRASQDSQVKCDFRVKLLAYVGSLGMARELRSDFRLAKVLTQNPYICSYLHDISYTSNFRLPNTPEESEEELSIFLRLPNLRKLDVSCRFFPVNIPFNELDPQTFNCRQILETYVPYGQLTDLTIFRFSGIPLSLLLPSTTLKRLTVKLCKFSLEGVKLDGSQTPSFRLTHLTLDATRSLPLSILLNPRSCSELRYLNVHDVDTPSNEPPVVWGTPADGVFTKLEKLIMDAQGASGKLIQAAALGVGVSQMFPAVRSLIIRPWHSRFNDENVTIYNNLFSQCSFPNLAEFHLEGSQNRANIYNLELSPCLEQCKDTLKNLSIRWDLESANITNPEFFIQATLPFLHNIPASNVLEAIEFTVQVGFHSNWDAKRNRDGDQDQNHNNNEDGEEGENDADEDEIHDPDFEQWQAMEDLFLESPLRFPKLRSLKVFVQFKHLDNDRQKLERFITEYPQFDRFMTFAEMPLKRLRAAQDSQVKCDFRVKLLVSVIAMFMKYPCSTTSLYAPYKASRFWGSFSPGKGRDCNQ</sequence>